<dbReference type="Proteomes" id="UP000564806">
    <property type="component" value="Unassembled WGS sequence"/>
</dbReference>
<sequence>MKRLIGTLFALLLLSGCAHPSLAQVDKTNAPETGQVSSQSWSFDKIITFNKTIYVGTEIKVASTDIQESIGEVKTYSDEESESGKDDFSNHYPVGTKLYKIKDLSTQTAIAVEINKDSFVLAQIEKE</sequence>
<evidence type="ECO:0000256" key="1">
    <source>
        <dbReference type="SAM" id="SignalP"/>
    </source>
</evidence>
<dbReference type="RefSeq" id="WP_175369783.1">
    <property type="nucleotide sequence ID" value="NZ_JABWCS010000176.1"/>
</dbReference>
<dbReference type="EMBL" id="JABWCS010000176">
    <property type="protein sequence ID" value="NUU59073.1"/>
    <property type="molecule type" value="Genomic_DNA"/>
</dbReference>
<accession>A0A850ECV2</accession>
<organism evidence="2 3">
    <name type="scientific">Paenibacillus agri</name>
    <dbReference type="NCBI Taxonomy" id="2744309"/>
    <lineage>
        <taxon>Bacteria</taxon>
        <taxon>Bacillati</taxon>
        <taxon>Bacillota</taxon>
        <taxon>Bacilli</taxon>
        <taxon>Bacillales</taxon>
        <taxon>Paenibacillaceae</taxon>
        <taxon>Paenibacillus</taxon>
    </lineage>
</organism>
<gene>
    <name evidence="2" type="ORF">HPT30_01575</name>
</gene>
<evidence type="ECO:0000313" key="3">
    <source>
        <dbReference type="Proteomes" id="UP000564806"/>
    </source>
</evidence>
<feature type="signal peptide" evidence="1">
    <location>
        <begin position="1"/>
        <end position="23"/>
    </location>
</feature>
<dbReference type="PROSITE" id="PS51257">
    <property type="entry name" value="PROKAR_LIPOPROTEIN"/>
    <property type="match status" value="1"/>
</dbReference>
<protein>
    <submittedName>
        <fullName evidence="2">Membrane lipoprotein lipid attachment site-containing protein</fullName>
    </submittedName>
</protein>
<keyword evidence="3" id="KW-1185">Reference proteome</keyword>
<name>A0A850ECV2_9BACL</name>
<keyword evidence="2" id="KW-0449">Lipoprotein</keyword>
<feature type="chain" id="PRO_5032303112" evidence="1">
    <location>
        <begin position="24"/>
        <end position="127"/>
    </location>
</feature>
<evidence type="ECO:0000313" key="2">
    <source>
        <dbReference type="EMBL" id="NUU59073.1"/>
    </source>
</evidence>
<proteinExistence type="predicted"/>
<reference evidence="2" key="1">
    <citation type="submission" date="2020-06" db="EMBL/GenBank/DDBJ databases">
        <title>Paenibacillus sp. nov., isolated from soil.</title>
        <authorList>
            <person name="Seo Y.L."/>
        </authorList>
    </citation>
    <scope>NUCLEOTIDE SEQUENCE [LARGE SCALE GENOMIC DNA]</scope>
    <source>
        <strain evidence="2">JW14</strain>
    </source>
</reference>
<dbReference type="AlphaFoldDB" id="A0A850ECV2"/>
<keyword evidence="1" id="KW-0732">Signal</keyword>
<comment type="caution">
    <text evidence="2">The sequence shown here is derived from an EMBL/GenBank/DDBJ whole genome shotgun (WGS) entry which is preliminary data.</text>
</comment>